<dbReference type="RefSeq" id="WP_089230771.1">
    <property type="nucleotide sequence ID" value="NZ_FZOY01000001.1"/>
</dbReference>
<keyword evidence="1 2" id="KW-0732">Signal</keyword>
<dbReference type="AlphaFoldDB" id="A0A239CJB1"/>
<evidence type="ECO:0000259" key="3">
    <source>
        <dbReference type="PROSITE" id="PS50240"/>
    </source>
</evidence>
<organism evidence="4 5">
    <name type="scientific">Tropicimonas sediminicola</name>
    <dbReference type="NCBI Taxonomy" id="1031541"/>
    <lineage>
        <taxon>Bacteria</taxon>
        <taxon>Pseudomonadati</taxon>
        <taxon>Pseudomonadota</taxon>
        <taxon>Alphaproteobacteria</taxon>
        <taxon>Rhodobacterales</taxon>
        <taxon>Roseobacteraceae</taxon>
        <taxon>Tropicimonas</taxon>
    </lineage>
</organism>
<dbReference type="InterPro" id="IPR001314">
    <property type="entry name" value="Peptidase_S1A"/>
</dbReference>
<feature type="signal peptide" evidence="2">
    <location>
        <begin position="1"/>
        <end position="23"/>
    </location>
</feature>
<dbReference type="InterPro" id="IPR001254">
    <property type="entry name" value="Trypsin_dom"/>
</dbReference>
<dbReference type="GO" id="GO:0004252">
    <property type="term" value="F:serine-type endopeptidase activity"/>
    <property type="evidence" value="ECO:0007669"/>
    <property type="project" value="InterPro"/>
</dbReference>
<dbReference type="OrthoDB" id="267336at2"/>
<dbReference type="PANTHER" id="PTHR15462:SF8">
    <property type="entry name" value="SERINE PROTEASE"/>
    <property type="match status" value="1"/>
</dbReference>
<dbReference type="SMART" id="SM00020">
    <property type="entry name" value="Tryp_SPc"/>
    <property type="match status" value="1"/>
</dbReference>
<accession>A0A239CJB1</accession>
<dbReference type="PANTHER" id="PTHR15462">
    <property type="entry name" value="SERINE PROTEASE"/>
    <property type="match status" value="1"/>
</dbReference>
<reference evidence="4 5" key="1">
    <citation type="submission" date="2017-06" db="EMBL/GenBank/DDBJ databases">
        <authorList>
            <person name="Kim H.J."/>
            <person name="Triplett B.A."/>
        </authorList>
    </citation>
    <scope>NUCLEOTIDE SEQUENCE [LARGE SCALE GENOMIC DNA]</scope>
    <source>
        <strain evidence="4 5">DSM 29339</strain>
    </source>
</reference>
<keyword evidence="5" id="KW-1185">Reference proteome</keyword>
<dbReference type="Proteomes" id="UP000198426">
    <property type="component" value="Unassembled WGS sequence"/>
</dbReference>
<dbReference type="InterPro" id="IPR050966">
    <property type="entry name" value="Glutamyl_endopeptidase"/>
</dbReference>
<dbReference type="EMBL" id="FZOY01000001">
    <property type="protein sequence ID" value="SNS19554.1"/>
    <property type="molecule type" value="Genomic_DNA"/>
</dbReference>
<dbReference type="InterPro" id="IPR043504">
    <property type="entry name" value="Peptidase_S1_PA_chymotrypsin"/>
</dbReference>
<dbReference type="SUPFAM" id="SSF50494">
    <property type="entry name" value="Trypsin-like serine proteases"/>
    <property type="match status" value="1"/>
</dbReference>
<dbReference type="PROSITE" id="PS50240">
    <property type="entry name" value="TRYPSIN_DOM"/>
    <property type="match status" value="1"/>
</dbReference>
<sequence>MVLRSLFCLIALTFLTLAAPLQAQDAFQRASRLTELSTADATRGWEAVGRLDMGPGTFCTGALISPDLVLTAAHCLFDADTGRRIPEERIEFLAGWRNGRAEAYRGVRRTAVHPDYDFGEPRNVARVARDLALVQLDRPIRSARIKPFATSFELEKGAEVGIVSYAEHRSEAPSLQQVCHVLERFGGVVMLSCSVDFGSSGAPIFADVDGEPQIVSVVSSKAEAKGEPVALAGELRPSIEELREALQESPDNVMNRGNALATGRDDGRLGAKFVKP</sequence>
<feature type="chain" id="PRO_5013257996" evidence="2">
    <location>
        <begin position="24"/>
        <end position="276"/>
    </location>
</feature>
<evidence type="ECO:0000313" key="5">
    <source>
        <dbReference type="Proteomes" id="UP000198426"/>
    </source>
</evidence>
<dbReference type="GO" id="GO:0006508">
    <property type="term" value="P:proteolysis"/>
    <property type="evidence" value="ECO:0007669"/>
    <property type="project" value="InterPro"/>
</dbReference>
<dbReference type="PRINTS" id="PR00722">
    <property type="entry name" value="CHYMOTRYPSIN"/>
</dbReference>
<dbReference type="PROSITE" id="PS00134">
    <property type="entry name" value="TRYPSIN_HIS"/>
    <property type="match status" value="1"/>
</dbReference>
<name>A0A239CJB1_9RHOB</name>
<dbReference type="InterPro" id="IPR009003">
    <property type="entry name" value="Peptidase_S1_PA"/>
</dbReference>
<feature type="domain" description="Peptidase S1" evidence="3">
    <location>
        <begin position="45"/>
        <end position="251"/>
    </location>
</feature>
<protein>
    <submittedName>
        <fullName evidence="4">V8-like Glu-specific endopeptidase</fullName>
    </submittedName>
</protein>
<dbReference type="Gene3D" id="2.40.10.10">
    <property type="entry name" value="Trypsin-like serine proteases"/>
    <property type="match status" value="2"/>
</dbReference>
<dbReference type="Pfam" id="PF13365">
    <property type="entry name" value="Trypsin_2"/>
    <property type="match status" value="1"/>
</dbReference>
<gene>
    <name evidence="4" type="ORF">SAMN05421757_101294</name>
</gene>
<dbReference type="InterPro" id="IPR018114">
    <property type="entry name" value="TRYPSIN_HIS"/>
</dbReference>
<evidence type="ECO:0000256" key="2">
    <source>
        <dbReference type="SAM" id="SignalP"/>
    </source>
</evidence>
<evidence type="ECO:0000313" key="4">
    <source>
        <dbReference type="EMBL" id="SNS19554.1"/>
    </source>
</evidence>
<proteinExistence type="predicted"/>
<evidence type="ECO:0000256" key="1">
    <source>
        <dbReference type="ARBA" id="ARBA00022729"/>
    </source>
</evidence>